<reference evidence="3" key="1">
    <citation type="submission" date="2016-06" db="EMBL/GenBank/DDBJ databases">
        <title>Parallel loss of symbiosis genes in relatives of nitrogen-fixing non-legume Parasponia.</title>
        <authorList>
            <person name="Van Velzen R."/>
            <person name="Holmer R."/>
            <person name="Bu F."/>
            <person name="Rutten L."/>
            <person name="Van Zeijl A."/>
            <person name="Liu W."/>
            <person name="Santuari L."/>
            <person name="Cao Q."/>
            <person name="Sharma T."/>
            <person name="Shen D."/>
            <person name="Roswanjaya Y."/>
            <person name="Wardhani T."/>
            <person name="Kalhor M.S."/>
            <person name="Jansen J."/>
            <person name="Van den Hoogen J."/>
            <person name="Gungor B."/>
            <person name="Hartog M."/>
            <person name="Hontelez J."/>
            <person name="Verver J."/>
            <person name="Yang W.-C."/>
            <person name="Schijlen E."/>
            <person name="Repin R."/>
            <person name="Schilthuizen M."/>
            <person name="Schranz E."/>
            <person name="Heidstra R."/>
            <person name="Miyata K."/>
            <person name="Fedorova E."/>
            <person name="Kohlen W."/>
            <person name="Bisseling T."/>
            <person name="Smit S."/>
            <person name="Geurts R."/>
        </authorList>
    </citation>
    <scope>NUCLEOTIDE SEQUENCE [LARGE SCALE GENOMIC DNA]</scope>
    <source>
        <strain evidence="3">cv. RG33-2</strain>
    </source>
</reference>
<name>A0A2P5DLL8_TREOI</name>
<comment type="caution">
    <text evidence="2">The sequence shown here is derived from an EMBL/GenBank/DDBJ whole genome shotgun (WGS) entry which is preliminary data.</text>
</comment>
<dbReference type="InParanoid" id="A0A2P5DLL8"/>
<keyword evidence="3" id="KW-1185">Reference proteome</keyword>
<feature type="region of interest" description="Disordered" evidence="1">
    <location>
        <begin position="31"/>
        <end position="51"/>
    </location>
</feature>
<accession>A0A2P5DLL8</accession>
<feature type="non-terminal residue" evidence="2">
    <location>
        <position position="1"/>
    </location>
</feature>
<evidence type="ECO:0000313" key="3">
    <source>
        <dbReference type="Proteomes" id="UP000237000"/>
    </source>
</evidence>
<proteinExistence type="predicted"/>
<protein>
    <submittedName>
        <fullName evidence="2">Uncharacterized protein</fullName>
    </submittedName>
</protein>
<dbReference type="OrthoDB" id="10525122at2759"/>
<dbReference type="EMBL" id="JXTC01000262">
    <property type="protein sequence ID" value="PON74192.1"/>
    <property type="molecule type" value="Genomic_DNA"/>
</dbReference>
<sequence length="129" mass="14090">HHPTPITTLLWSLATRACGEQPKPTHSLVHAPLGDALPPENLQSSSSWPETSPFARAEVGKMKMTTLLPFRSGYHWPSLTSILCPFGLLPITFKSNSPKLLLSILSRIKGLYLGSEHASITCLDKKTCS</sequence>
<evidence type="ECO:0000313" key="2">
    <source>
        <dbReference type="EMBL" id="PON74192.1"/>
    </source>
</evidence>
<evidence type="ECO:0000256" key="1">
    <source>
        <dbReference type="SAM" id="MobiDB-lite"/>
    </source>
</evidence>
<dbReference type="AlphaFoldDB" id="A0A2P5DLL8"/>
<organism evidence="2 3">
    <name type="scientific">Trema orientale</name>
    <name type="common">Charcoal tree</name>
    <name type="synonym">Celtis orientalis</name>
    <dbReference type="NCBI Taxonomy" id="63057"/>
    <lineage>
        <taxon>Eukaryota</taxon>
        <taxon>Viridiplantae</taxon>
        <taxon>Streptophyta</taxon>
        <taxon>Embryophyta</taxon>
        <taxon>Tracheophyta</taxon>
        <taxon>Spermatophyta</taxon>
        <taxon>Magnoliopsida</taxon>
        <taxon>eudicotyledons</taxon>
        <taxon>Gunneridae</taxon>
        <taxon>Pentapetalae</taxon>
        <taxon>rosids</taxon>
        <taxon>fabids</taxon>
        <taxon>Rosales</taxon>
        <taxon>Cannabaceae</taxon>
        <taxon>Trema</taxon>
    </lineage>
</organism>
<dbReference type="Proteomes" id="UP000237000">
    <property type="component" value="Unassembled WGS sequence"/>
</dbReference>
<gene>
    <name evidence="2" type="ORF">TorRG33x02_247710</name>
</gene>
<feature type="compositionally biased region" description="Polar residues" evidence="1">
    <location>
        <begin position="41"/>
        <end position="50"/>
    </location>
</feature>